<evidence type="ECO:0000313" key="1">
    <source>
        <dbReference type="EnsemblMetazoa" id="AMEM011498-PA"/>
    </source>
</evidence>
<keyword evidence="2" id="KW-1185">Reference proteome</keyword>
<dbReference type="EnsemblMetazoa" id="AMEM011498-RA">
    <property type="protein sequence ID" value="AMEM011498-PA"/>
    <property type="gene ID" value="AMEM011498"/>
</dbReference>
<proteinExistence type="predicted"/>
<organism evidence="1 2">
    <name type="scientific">Anopheles merus</name>
    <name type="common">Mosquito</name>
    <dbReference type="NCBI Taxonomy" id="30066"/>
    <lineage>
        <taxon>Eukaryota</taxon>
        <taxon>Metazoa</taxon>
        <taxon>Ecdysozoa</taxon>
        <taxon>Arthropoda</taxon>
        <taxon>Hexapoda</taxon>
        <taxon>Insecta</taxon>
        <taxon>Pterygota</taxon>
        <taxon>Neoptera</taxon>
        <taxon>Endopterygota</taxon>
        <taxon>Diptera</taxon>
        <taxon>Nematocera</taxon>
        <taxon>Culicoidea</taxon>
        <taxon>Culicidae</taxon>
        <taxon>Anophelinae</taxon>
        <taxon>Anopheles</taxon>
    </lineage>
</organism>
<accession>A0A182VA84</accession>
<protein>
    <submittedName>
        <fullName evidence="1">Uncharacterized protein</fullName>
    </submittedName>
</protein>
<reference evidence="1" key="1">
    <citation type="submission" date="2020-05" db="UniProtKB">
        <authorList>
            <consortium name="EnsemblMetazoa"/>
        </authorList>
    </citation>
    <scope>IDENTIFICATION</scope>
    <source>
        <strain evidence="1">MAF</strain>
    </source>
</reference>
<dbReference type="VEuPathDB" id="VectorBase:AMEM011498"/>
<dbReference type="AlphaFoldDB" id="A0A182VA84"/>
<dbReference type="Proteomes" id="UP000075903">
    <property type="component" value="Unassembled WGS sequence"/>
</dbReference>
<name>A0A182VA84_ANOME</name>
<evidence type="ECO:0000313" key="2">
    <source>
        <dbReference type="Proteomes" id="UP000075903"/>
    </source>
</evidence>
<sequence>MEKDNQIAAVSTGLRGCCFSAAGATSAGASAGTSTAASTGSSIFGITFSVTDSTGNTGGGAGACGFGSSAILPGTSGAGGFPTSFSSAAGTTQAAGMIKHIATPIVEPTSPITTSIDGMSKPNTSATTTIAIVSGRNLDSGMYMCPSDARLYSSE</sequence>